<keyword evidence="2 6" id="KW-0812">Transmembrane</keyword>
<dbReference type="GO" id="GO:0004252">
    <property type="term" value="F:serine-type endopeptidase activity"/>
    <property type="evidence" value="ECO:0007669"/>
    <property type="project" value="UniProtKB-UniRule"/>
</dbReference>
<proteinExistence type="inferred from homology"/>
<dbReference type="GO" id="GO:0006465">
    <property type="term" value="P:signal peptide processing"/>
    <property type="evidence" value="ECO:0007669"/>
    <property type="project" value="UniProtKB-UniRule"/>
</dbReference>
<feature type="transmembrane region" description="Helical" evidence="6">
    <location>
        <begin position="12"/>
        <end position="36"/>
    </location>
</feature>
<dbReference type="EMBL" id="MELK01000050">
    <property type="protein sequence ID" value="OFW55921.1"/>
    <property type="molecule type" value="Genomic_DNA"/>
</dbReference>
<feature type="transmembrane region" description="Helical" evidence="6">
    <location>
        <begin position="144"/>
        <end position="166"/>
    </location>
</feature>
<feature type="domain" description="Peptidase S26" evidence="7">
    <location>
        <begin position="18"/>
        <end position="92"/>
    </location>
</feature>
<keyword evidence="6" id="KW-0645">Protease</keyword>
<reference evidence="8 9" key="1">
    <citation type="journal article" date="2016" name="Nat. Commun.">
        <title>Thousands of microbial genomes shed light on interconnected biogeochemical processes in an aquifer system.</title>
        <authorList>
            <person name="Anantharaman K."/>
            <person name="Brown C.T."/>
            <person name="Hug L.A."/>
            <person name="Sharon I."/>
            <person name="Castelle C.J."/>
            <person name="Probst A.J."/>
            <person name="Thomas B.C."/>
            <person name="Singh A."/>
            <person name="Wilkins M.J."/>
            <person name="Karaoz U."/>
            <person name="Brodie E.L."/>
            <person name="Williams K.H."/>
            <person name="Hubbard S.S."/>
            <person name="Banfield J.F."/>
        </authorList>
    </citation>
    <scope>NUCLEOTIDE SEQUENCE [LARGE SCALE GENOMIC DNA]</scope>
</reference>
<dbReference type="NCBIfam" id="TIGR02227">
    <property type="entry name" value="sigpep_I_bact"/>
    <property type="match status" value="1"/>
</dbReference>
<evidence type="ECO:0000259" key="7">
    <source>
        <dbReference type="Pfam" id="PF10502"/>
    </source>
</evidence>
<name>A0A1F2WGF8_9ACTN</name>
<sequence>MRLLSRFLSLALYMTVIVIMVFAIFANFIIIAQGLFSPLNIVEGDSMSPTIKSMDAVVVSSADRGNLKEGDVVVFRDPEEPEQNIMHRIIGFEERDGSTFVATKGDANSIVDPFIIPLDRVWGRVSLTLPKAGFFLNYLKSAPGFITCVICPFAVLFLYLVVKCYIEKHSSENTRFTRELIPSA</sequence>
<evidence type="ECO:0000313" key="8">
    <source>
        <dbReference type="EMBL" id="OFW55921.1"/>
    </source>
</evidence>
<comment type="subcellular location">
    <subcellularLocation>
        <location evidence="1">Cell membrane</location>
        <topology evidence="1">Single-pass type II membrane protein</topology>
    </subcellularLocation>
    <subcellularLocation>
        <location evidence="6">Membrane</location>
        <topology evidence="6">Single-pass type II membrane protein</topology>
    </subcellularLocation>
</comment>
<evidence type="ECO:0000256" key="6">
    <source>
        <dbReference type="RuleBase" id="RU362042"/>
    </source>
</evidence>
<dbReference type="NCBIfam" id="TIGR02228">
    <property type="entry name" value="sigpep_I_arch"/>
    <property type="match status" value="1"/>
</dbReference>
<evidence type="ECO:0000256" key="2">
    <source>
        <dbReference type="ARBA" id="ARBA00022692"/>
    </source>
</evidence>
<dbReference type="EC" id="3.4.21.89" evidence="5 6"/>
<dbReference type="PANTHER" id="PTHR10806">
    <property type="entry name" value="SIGNAL PEPTIDASE COMPLEX CATALYTIC SUBUNIT SEC11"/>
    <property type="match status" value="1"/>
</dbReference>
<keyword evidence="4 6" id="KW-0472">Membrane</keyword>
<evidence type="ECO:0000256" key="5">
    <source>
        <dbReference type="NCBIfam" id="TIGR02228"/>
    </source>
</evidence>
<comment type="catalytic activity">
    <reaction evidence="6">
        <text>Cleavage of hydrophobic, N-terminal signal or leader sequences from secreted and periplasmic proteins.</text>
        <dbReference type="EC" id="3.4.21.89"/>
    </reaction>
</comment>
<comment type="caution">
    <text evidence="6">Lacks conserved residue(s) required for the propagation of feature annotation.</text>
</comment>
<keyword evidence="6" id="KW-0378">Hydrolase</keyword>
<dbReference type="InterPro" id="IPR019533">
    <property type="entry name" value="Peptidase_S26"/>
</dbReference>
<dbReference type="PANTHER" id="PTHR10806:SF6">
    <property type="entry name" value="SIGNAL PEPTIDASE COMPLEX CATALYTIC SUBUNIT SEC11"/>
    <property type="match status" value="1"/>
</dbReference>
<organism evidence="8 9">
    <name type="scientific">Candidatus Solincola sediminis</name>
    <dbReference type="NCBI Taxonomy" id="1797199"/>
    <lineage>
        <taxon>Bacteria</taxon>
        <taxon>Bacillati</taxon>
        <taxon>Actinomycetota</taxon>
        <taxon>Candidatus Geothermincolia</taxon>
        <taxon>Candidatus Geothermincolales</taxon>
        <taxon>Candidatus Geothermincolaceae</taxon>
        <taxon>Candidatus Solincola</taxon>
    </lineage>
</organism>
<evidence type="ECO:0000256" key="3">
    <source>
        <dbReference type="ARBA" id="ARBA00022989"/>
    </source>
</evidence>
<dbReference type="CDD" id="cd06530">
    <property type="entry name" value="S26_SPase_I"/>
    <property type="match status" value="1"/>
</dbReference>
<dbReference type="SUPFAM" id="SSF51306">
    <property type="entry name" value="LexA/Signal peptidase"/>
    <property type="match status" value="1"/>
</dbReference>
<comment type="similarity">
    <text evidence="6">Belongs to the peptidase S26 family.</text>
</comment>
<dbReference type="Pfam" id="PF10502">
    <property type="entry name" value="Peptidase_S26"/>
    <property type="match status" value="1"/>
</dbReference>
<dbReference type="GO" id="GO:0005886">
    <property type="term" value="C:plasma membrane"/>
    <property type="evidence" value="ECO:0007669"/>
    <property type="project" value="UniProtKB-SubCell"/>
</dbReference>
<evidence type="ECO:0000256" key="1">
    <source>
        <dbReference type="ARBA" id="ARBA00004401"/>
    </source>
</evidence>
<dbReference type="InterPro" id="IPR001733">
    <property type="entry name" value="Peptidase_S26B"/>
</dbReference>
<evidence type="ECO:0000313" key="9">
    <source>
        <dbReference type="Proteomes" id="UP000177876"/>
    </source>
</evidence>
<dbReference type="STRING" id="1797197.A2Y75_04125"/>
<protein>
    <recommendedName>
        <fullName evidence="5 6">Signal peptidase I</fullName>
        <ecNumber evidence="5 6">3.4.21.89</ecNumber>
    </recommendedName>
</protein>
<dbReference type="Gene3D" id="2.10.109.10">
    <property type="entry name" value="Umud Fragment, subunit A"/>
    <property type="match status" value="1"/>
</dbReference>
<dbReference type="InterPro" id="IPR036286">
    <property type="entry name" value="LexA/Signal_pep-like_sf"/>
</dbReference>
<dbReference type="AlphaFoldDB" id="A0A1F2WGF8"/>
<accession>A0A1F2WGF8</accession>
<dbReference type="GO" id="GO:0009003">
    <property type="term" value="F:signal peptidase activity"/>
    <property type="evidence" value="ECO:0007669"/>
    <property type="project" value="UniProtKB-EC"/>
</dbReference>
<comment type="caution">
    <text evidence="8">The sequence shown here is derived from an EMBL/GenBank/DDBJ whole genome shotgun (WGS) entry which is preliminary data.</text>
</comment>
<dbReference type="InterPro" id="IPR000223">
    <property type="entry name" value="Pept_S26A_signal_pept_1"/>
</dbReference>
<dbReference type="Proteomes" id="UP000177876">
    <property type="component" value="Unassembled WGS sequence"/>
</dbReference>
<keyword evidence="3 6" id="KW-1133">Transmembrane helix</keyword>
<gene>
    <name evidence="8" type="ORF">A2Y75_04125</name>
</gene>
<evidence type="ECO:0000256" key="4">
    <source>
        <dbReference type="ARBA" id="ARBA00023136"/>
    </source>
</evidence>